<dbReference type="AlphaFoldDB" id="A0A3D9INE7"/>
<proteinExistence type="predicted"/>
<dbReference type="InterPro" id="IPR018392">
    <property type="entry name" value="LysM"/>
</dbReference>
<sequence>MRALGKKAWFSKKAGIFALAIAVVSSGYSQPAVWAAKGAAPAVLDDYESYGNDEGLQAAWKLDWSDKAGSVAIGIGQGSGSKTLKLTVVDKTATWANVMHPIAEEQSDASSFEGITFWLNNETADGKPLDLGMELKTNVPNGAFNLKQSGTAQLSAADGEWKPSSFNAGSLHINAGFKGNVRIAWSEFNQAAWQCGGDQTPCAAVIDSGSLTGLQFGYNPSAHEGNTIEIDDAGFYGATSSNGNGGTPPAEPAKPKPAEAPKAPVWATASGTQELAYKPAPIDNPLKGFMPFLDAGKEGFFKEGDDWRDRPSQMPYSLEFFYEPLSAVMLGIDKFDWSHFDKQLNDIASRGHQAVFRFYIDYPNKPSGIPQFLLDGGLKTRAYTEFENGKETASVSPDWDDPNLVSAIEKFSAALGERYDGDPRVGFIMVGLIGFWGEWHTYPYDGWTPKTDADGKELKDDKGETVRLANWMPSEANQKKVLDAMDDAFDQTRLVVRNPIANETFQTKNYDIGYHDDSFAFQTLPTSMGGQDWHFWGRAITAEDTDFWKTRPMGGEMRPEIQVPMWNNDPPKYNDPVKPIEGAQGEDFYDAVNLTHASFMMNQGVFQIPLQPVALGRAQEGSRSLGYEYSAVKSYLNDSNGSLNIGVEVENKGVAPFYYDWQVELSAKVGNKVVKTWSTDWKLSGILPNDANGNHNVLWQGSFKPQLTSGDYDIYLRVVNPLEKTTSKAVKFRFANKDQSADGWLKLGKVTVSGASRSGEYVVRAGDNLSKIASRIGTTWQRIQALNRLPNPNLIYPGQTLKLPE</sequence>
<feature type="region of interest" description="Disordered" evidence="1">
    <location>
        <begin position="233"/>
        <end position="264"/>
    </location>
</feature>
<dbReference type="EMBL" id="QRDY01000004">
    <property type="protein sequence ID" value="RED63280.1"/>
    <property type="molecule type" value="Genomic_DNA"/>
</dbReference>
<evidence type="ECO:0000313" key="3">
    <source>
        <dbReference type="EMBL" id="RED63280.1"/>
    </source>
</evidence>
<dbReference type="Proteomes" id="UP000256869">
    <property type="component" value="Unassembled WGS sequence"/>
</dbReference>
<dbReference type="PROSITE" id="PS51782">
    <property type="entry name" value="LYSM"/>
    <property type="match status" value="1"/>
</dbReference>
<evidence type="ECO:0000313" key="4">
    <source>
        <dbReference type="Proteomes" id="UP000256869"/>
    </source>
</evidence>
<comment type="caution">
    <text evidence="3">The sequence shown here is derived from an EMBL/GenBank/DDBJ whole genome shotgun (WGS) entry which is preliminary data.</text>
</comment>
<dbReference type="Gene3D" id="3.20.20.80">
    <property type="entry name" value="Glycosidases"/>
    <property type="match status" value="1"/>
</dbReference>
<organism evidence="3 4">
    <name type="scientific">Cohnella lupini</name>
    <dbReference type="NCBI Taxonomy" id="1294267"/>
    <lineage>
        <taxon>Bacteria</taxon>
        <taxon>Bacillati</taxon>
        <taxon>Bacillota</taxon>
        <taxon>Bacilli</taxon>
        <taxon>Bacillales</taxon>
        <taxon>Paenibacillaceae</taxon>
        <taxon>Cohnella</taxon>
    </lineage>
</organism>
<feature type="domain" description="LysM" evidence="2">
    <location>
        <begin position="759"/>
        <end position="803"/>
    </location>
</feature>
<dbReference type="InterPro" id="IPR017853">
    <property type="entry name" value="GH"/>
</dbReference>
<dbReference type="SUPFAM" id="SSF49785">
    <property type="entry name" value="Galactose-binding domain-like"/>
    <property type="match status" value="1"/>
</dbReference>
<dbReference type="InterPro" id="IPR036779">
    <property type="entry name" value="LysM_dom_sf"/>
</dbReference>
<dbReference type="Pfam" id="PF01476">
    <property type="entry name" value="LysM"/>
    <property type="match status" value="1"/>
</dbReference>
<dbReference type="Gene3D" id="3.10.350.10">
    <property type="entry name" value="LysM domain"/>
    <property type="match status" value="1"/>
</dbReference>
<evidence type="ECO:0000256" key="1">
    <source>
        <dbReference type="SAM" id="MobiDB-lite"/>
    </source>
</evidence>
<dbReference type="InterPro" id="IPR008979">
    <property type="entry name" value="Galactose-bd-like_sf"/>
</dbReference>
<protein>
    <submittedName>
        <fullName evidence="3">Uncharacterized protein DUF4832</fullName>
    </submittedName>
</protein>
<evidence type="ECO:0000259" key="2">
    <source>
        <dbReference type="PROSITE" id="PS51782"/>
    </source>
</evidence>
<dbReference type="SUPFAM" id="SSF54106">
    <property type="entry name" value="LysM domain"/>
    <property type="match status" value="1"/>
</dbReference>
<name>A0A3D9INE7_9BACL</name>
<accession>A0A3D9INE7</accession>
<keyword evidence="4" id="KW-1185">Reference proteome</keyword>
<reference evidence="3 4" key="1">
    <citation type="submission" date="2018-07" db="EMBL/GenBank/DDBJ databases">
        <title>Genomic Encyclopedia of Type Strains, Phase III (KMG-III): the genomes of soil and plant-associated and newly described type strains.</title>
        <authorList>
            <person name="Whitman W."/>
        </authorList>
    </citation>
    <scope>NUCLEOTIDE SEQUENCE [LARGE SCALE GENOMIC DNA]</scope>
    <source>
        <strain evidence="3 4">CECT 8236</strain>
    </source>
</reference>
<gene>
    <name evidence="3" type="ORF">DFP95_104274</name>
</gene>
<dbReference type="SUPFAM" id="SSF51445">
    <property type="entry name" value="(Trans)glycosidases"/>
    <property type="match status" value="1"/>
</dbReference>
<dbReference type="CDD" id="cd00118">
    <property type="entry name" value="LysM"/>
    <property type="match status" value="1"/>
</dbReference>
<dbReference type="SMART" id="SM00257">
    <property type="entry name" value="LysM"/>
    <property type="match status" value="1"/>
</dbReference>